<protein>
    <submittedName>
        <fullName evidence="1">Uncharacterized protein</fullName>
    </submittedName>
</protein>
<organism evidence="1 2">
    <name type="scientific">Merluccius polli</name>
    <name type="common">Benguela hake</name>
    <name type="synonym">Merluccius cadenati</name>
    <dbReference type="NCBI Taxonomy" id="89951"/>
    <lineage>
        <taxon>Eukaryota</taxon>
        <taxon>Metazoa</taxon>
        <taxon>Chordata</taxon>
        <taxon>Craniata</taxon>
        <taxon>Vertebrata</taxon>
        <taxon>Euteleostomi</taxon>
        <taxon>Actinopterygii</taxon>
        <taxon>Neopterygii</taxon>
        <taxon>Teleostei</taxon>
        <taxon>Neoteleostei</taxon>
        <taxon>Acanthomorphata</taxon>
        <taxon>Zeiogadaria</taxon>
        <taxon>Gadariae</taxon>
        <taxon>Gadiformes</taxon>
        <taxon>Gadoidei</taxon>
        <taxon>Merlucciidae</taxon>
        <taxon>Merluccius</taxon>
    </lineage>
</organism>
<proteinExistence type="predicted"/>
<comment type="caution">
    <text evidence="1">The sequence shown here is derived from an EMBL/GenBank/DDBJ whole genome shotgun (WGS) entry which is preliminary data.</text>
</comment>
<evidence type="ECO:0000313" key="1">
    <source>
        <dbReference type="EMBL" id="KAK0145156.1"/>
    </source>
</evidence>
<dbReference type="Proteomes" id="UP001174136">
    <property type="component" value="Unassembled WGS sequence"/>
</dbReference>
<gene>
    <name evidence="1" type="ORF">N1851_015947</name>
</gene>
<dbReference type="EMBL" id="JAOPHQ010002880">
    <property type="protein sequence ID" value="KAK0145156.1"/>
    <property type="molecule type" value="Genomic_DNA"/>
</dbReference>
<accession>A0AA47NZX0</accession>
<sequence>MFSQAHKHQHHPALTSTYGSTTLVRDSLGQTIFTRTADDHRLSMEDIRFLQIMEAKFHQDN</sequence>
<dbReference type="AlphaFoldDB" id="A0AA47NZX0"/>
<keyword evidence="2" id="KW-1185">Reference proteome</keyword>
<name>A0AA47NZX0_MERPO</name>
<reference evidence="1" key="1">
    <citation type="journal article" date="2023" name="Front. Mar. Sci.">
        <title>A new Merluccius polli reference genome to investigate the effects of global change in West African waters.</title>
        <authorList>
            <person name="Mateo J.L."/>
            <person name="Blanco-Fernandez C."/>
            <person name="Garcia-Vazquez E."/>
            <person name="Machado-Schiaffino G."/>
        </authorList>
    </citation>
    <scope>NUCLEOTIDE SEQUENCE</scope>
    <source>
        <strain evidence="1">C29</strain>
        <tissue evidence="1">Fin</tissue>
    </source>
</reference>
<evidence type="ECO:0000313" key="2">
    <source>
        <dbReference type="Proteomes" id="UP001174136"/>
    </source>
</evidence>